<dbReference type="PANTHER" id="PTHR17224:SF1">
    <property type="entry name" value="PEPTIDYL-TRNA HYDROLASE"/>
    <property type="match status" value="1"/>
</dbReference>
<dbReference type="PROSITE" id="PS01196">
    <property type="entry name" value="PEPT_TRNA_HYDROL_2"/>
    <property type="match status" value="1"/>
</dbReference>
<dbReference type="HAMAP" id="MF_00083">
    <property type="entry name" value="Pept_tRNA_hydro_bact"/>
    <property type="match status" value="1"/>
</dbReference>
<comment type="function">
    <text evidence="8">Hydrolyzes ribosome-free peptidyl-tRNAs (with 1 or more amino acids incorporated), which drop off the ribosome during protein synthesis, or as a result of ribosome stalling.</text>
</comment>
<dbReference type="SUPFAM" id="SSF53178">
    <property type="entry name" value="Peptidyl-tRNA hydrolase-like"/>
    <property type="match status" value="1"/>
</dbReference>
<protein>
    <recommendedName>
        <fullName evidence="7 8">Peptidyl-tRNA hydrolase</fullName>
        <shortName evidence="8">Pth</shortName>
        <ecNumber evidence="1 8">3.1.1.29</ecNumber>
    </recommendedName>
</protein>
<evidence type="ECO:0000256" key="4">
    <source>
        <dbReference type="ARBA" id="ARBA00022884"/>
    </source>
</evidence>
<dbReference type="InterPro" id="IPR001328">
    <property type="entry name" value="Pept_tRNA_hydro"/>
</dbReference>
<keyword evidence="4 8" id="KW-0694">RNA-binding</keyword>
<dbReference type="CDD" id="cd00462">
    <property type="entry name" value="PTH"/>
    <property type="match status" value="1"/>
</dbReference>
<comment type="function">
    <text evidence="8">Catalyzes the release of premature peptidyl moieties from peptidyl-tRNA molecules trapped in stalled 50S ribosomal subunits, and thus maintains levels of free tRNAs and 50S ribosomes.</text>
</comment>
<evidence type="ECO:0000256" key="3">
    <source>
        <dbReference type="ARBA" id="ARBA00022801"/>
    </source>
</evidence>
<dbReference type="GO" id="GO:0000049">
    <property type="term" value="F:tRNA binding"/>
    <property type="evidence" value="ECO:0007669"/>
    <property type="project" value="UniProtKB-UniRule"/>
</dbReference>
<dbReference type="Gene3D" id="3.40.50.1470">
    <property type="entry name" value="Peptidyl-tRNA hydrolase"/>
    <property type="match status" value="1"/>
</dbReference>
<dbReference type="FunFam" id="3.40.50.1470:FF:000001">
    <property type="entry name" value="Peptidyl-tRNA hydrolase"/>
    <property type="match status" value="1"/>
</dbReference>
<dbReference type="Pfam" id="PF01195">
    <property type="entry name" value="Pept_tRNA_hydro"/>
    <property type="match status" value="1"/>
</dbReference>
<dbReference type="EMBL" id="DVND01000005">
    <property type="protein sequence ID" value="HIU47749.1"/>
    <property type="molecule type" value="Genomic_DNA"/>
</dbReference>
<reference evidence="11" key="2">
    <citation type="journal article" date="2021" name="PeerJ">
        <title>Extensive microbial diversity within the chicken gut microbiome revealed by metagenomics and culture.</title>
        <authorList>
            <person name="Gilroy R."/>
            <person name="Ravi A."/>
            <person name="Getino M."/>
            <person name="Pursley I."/>
            <person name="Horton D.L."/>
            <person name="Alikhan N.F."/>
            <person name="Baker D."/>
            <person name="Gharbi K."/>
            <person name="Hall N."/>
            <person name="Watson M."/>
            <person name="Adriaenssens E.M."/>
            <person name="Foster-Nyarko E."/>
            <person name="Jarju S."/>
            <person name="Secka A."/>
            <person name="Antonio M."/>
            <person name="Oren A."/>
            <person name="Chaudhuri R.R."/>
            <person name="La Ragione R."/>
            <person name="Hildebrand F."/>
            <person name="Pallen M.J."/>
        </authorList>
    </citation>
    <scope>NUCLEOTIDE SEQUENCE</scope>
    <source>
        <strain evidence="11">ChiSjej4B22-9803</strain>
    </source>
</reference>
<reference evidence="11" key="1">
    <citation type="submission" date="2020-10" db="EMBL/GenBank/DDBJ databases">
        <authorList>
            <person name="Gilroy R."/>
        </authorList>
    </citation>
    <scope>NUCLEOTIDE SEQUENCE</scope>
    <source>
        <strain evidence="11">ChiSjej4B22-9803</strain>
    </source>
</reference>
<dbReference type="Proteomes" id="UP000824111">
    <property type="component" value="Unassembled WGS sequence"/>
</dbReference>
<name>A0A9D1S587_9FIRM</name>
<dbReference type="EC" id="3.1.1.29" evidence="1 8"/>
<organism evidence="11 12">
    <name type="scientific">Candidatus Avimonoglobus intestinipullorum</name>
    <dbReference type="NCBI Taxonomy" id="2840699"/>
    <lineage>
        <taxon>Bacteria</taxon>
        <taxon>Bacillati</taxon>
        <taxon>Bacillota</taxon>
        <taxon>Clostridia</taxon>
        <taxon>Eubacteriales</taxon>
        <taxon>Candidatus Avimonoglobus</taxon>
    </lineage>
</organism>
<evidence type="ECO:0000256" key="2">
    <source>
        <dbReference type="ARBA" id="ARBA00022555"/>
    </source>
</evidence>
<evidence type="ECO:0000256" key="6">
    <source>
        <dbReference type="ARBA" id="ARBA00048707"/>
    </source>
</evidence>
<feature type="active site" description="Proton acceptor" evidence="8">
    <location>
        <position position="19"/>
    </location>
</feature>
<evidence type="ECO:0000313" key="12">
    <source>
        <dbReference type="Proteomes" id="UP000824111"/>
    </source>
</evidence>
<feature type="binding site" evidence="8">
    <location>
        <position position="64"/>
    </location>
    <ligand>
        <name>tRNA</name>
        <dbReference type="ChEBI" id="CHEBI:17843"/>
    </ligand>
</feature>
<evidence type="ECO:0000256" key="7">
    <source>
        <dbReference type="ARBA" id="ARBA00050038"/>
    </source>
</evidence>
<feature type="site" description="Discriminates between blocked and unblocked aminoacyl-tRNA" evidence="8">
    <location>
        <position position="9"/>
    </location>
</feature>
<comment type="caution">
    <text evidence="11">The sequence shown here is derived from an EMBL/GenBank/DDBJ whole genome shotgun (WGS) entry which is preliminary data.</text>
</comment>
<keyword evidence="8" id="KW-0963">Cytoplasm</keyword>
<evidence type="ECO:0000256" key="1">
    <source>
        <dbReference type="ARBA" id="ARBA00013260"/>
    </source>
</evidence>
<evidence type="ECO:0000256" key="8">
    <source>
        <dbReference type="HAMAP-Rule" id="MF_00083"/>
    </source>
</evidence>
<comment type="subcellular location">
    <subcellularLocation>
        <location evidence="8">Cytoplasm</location>
    </subcellularLocation>
</comment>
<keyword evidence="2 8" id="KW-0820">tRNA-binding</keyword>
<evidence type="ECO:0000256" key="5">
    <source>
        <dbReference type="ARBA" id="ARBA00038063"/>
    </source>
</evidence>
<dbReference type="GO" id="GO:0005737">
    <property type="term" value="C:cytoplasm"/>
    <property type="evidence" value="ECO:0007669"/>
    <property type="project" value="UniProtKB-SubCell"/>
</dbReference>
<feature type="binding site" evidence="8">
    <location>
        <position position="112"/>
    </location>
    <ligand>
        <name>tRNA</name>
        <dbReference type="ChEBI" id="CHEBI:17843"/>
    </ligand>
</feature>
<feature type="binding site" evidence="8">
    <location>
        <position position="14"/>
    </location>
    <ligand>
        <name>tRNA</name>
        <dbReference type="ChEBI" id="CHEBI:17843"/>
    </ligand>
</feature>
<gene>
    <name evidence="8" type="primary">pth</name>
    <name evidence="11" type="ORF">IAB04_00130</name>
</gene>
<comment type="catalytic activity">
    <reaction evidence="6 8 9">
        <text>an N-acyl-L-alpha-aminoacyl-tRNA + H2O = an N-acyl-L-amino acid + a tRNA + H(+)</text>
        <dbReference type="Rhea" id="RHEA:54448"/>
        <dbReference type="Rhea" id="RHEA-COMP:10123"/>
        <dbReference type="Rhea" id="RHEA-COMP:13883"/>
        <dbReference type="ChEBI" id="CHEBI:15377"/>
        <dbReference type="ChEBI" id="CHEBI:15378"/>
        <dbReference type="ChEBI" id="CHEBI:59874"/>
        <dbReference type="ChEBI" id="CHEBI:78442"/>
        <dbReference type="ChEBI" id="CHEBI:138191"/>
        <dbReference type="EC" id="3.1.1.29"/>
    </reaction>
</comment>
<evidence type="ECO:0000256" key="10">
    <source>
        <dbReference type="RuleBase" id="RU004320"/>
    </source>
</evidence>
<feature type="binding site" evidence="8">
    <location>
        <position position="66"/>
    </location>
    <ligand>
        <name>tRNA</name>
        <dbReference type="ChEBI" id="CHEBI:17843"/>
    </ligand>
</feature>
<keyword evidence="3 8" id="KW-0378">Hydrolase</keyword>
<evidence type="ECO:0000256" key="9">
    <source>
        <dbReference type="RuleBase" id="RU000673"/>
    </source>
</evidence>
<dbReference type="GO" id="GO:0072344">
    <property type="term" value="P:rescue of stalled ribosome"/>
    <property type="evidence" value="ECO:0007669"/>
    <property type="project" value="UniProtKB-UniRule"/>
</dbReference>
<evidence type="ECO:0000313" key="11">
    <source>
        <dbReference type="EMBL" id="HIU47749.1"/>
    </source>
</evidence>
<proteinExistence type="inferred from homology"/>
<dbReference type="GO" id="GO:0006515">
    <property type="term" value="P:protein quality control for misfolded or incompletely synthesized proteins"/>
    <property type="evidence" value="ECO:0007669"/>
    <property type="project" value="UniProtKB-UniRule"/>
</dbReference>
<feature type="site" description="Stabilizes the basic form of H active site to accept a proton" evidence="8">
    <location>
        <position position="91"/>
    </location>
</feature>
<dbReference type="AlphaFoldDB" id="A0A9D1S587"/>
<dbReference type="InterPro" id="IPR018171">
    <property type="entry name" value="Pept_tRNA_hydro_CS"/>
</dbReference>
<accession>A0A9D1S587</accession>
<dbReference type="PROSITE" id="PS01195">
    <property type="entry name" value="PEPT_TRNA_HYDROL_1"/>
    <property type="match status" value="1"/>
</dbReference>
<dbReference type="InterPro" id="IPR036416">
    <property type="entry name" value="Pept_tRNA_hydro_sf"/>
</dbReference>
<sequence>MYLIAGLGNPGREYEMTRHNIGFEVIDYMAGQYNVKVNKLKFKALFGELHLDGEKVYLLKPQTYMNLSGESIREFSAFYKITPEHIIIVNDDISLDAGRIRIRAKGSDGGHNGLKSIIFNLQSDQFPRIKIGVGAPENPGYELADYVLGRFTKEEIPVMEEAIIKASKAAAEIIKSGVDAAMNRFNSK</sequence>
<comment type="subunit">
    <text evidence="8">Monomer.</text>
</comment>
<dbReference type="PANTHER" id="PTHR17224">
    <property type="entry name" value="PEPTIDYL-TRNA HYDROLASE"/>
    <property type="match status" value="1"/>
</dbReference>
<dbReference type="NCBIfam" id="TIGR00447">
    <property type="entry name" value="pth"/>
    <property type="match status" value="1"/>
</dbReference>
<dbReference type="GO" id="GO:0004045">
    <property type="term" value="F:peptidyl-tRNA hydrolase activity"/>
    <property type="evidence" value="ECO:0007669"/>
    <property type="project" value="UniProtKB-UniRule"/>
</dbReference>
<comment type="similarity">
    <text evidence="5 8 10">Belongs to the PTH family.</text>
</comment>